<feature type="compositionally biased region" description="Basic and acidic residues" evidence="2">
    <location>
        <begin position="10"/>
        <end position="54"/>
    </location>
</feature>
<feature type="compositionally biased region" description="Basic and acidic residues" evidence="2">
    <location>
        <begin position="344"/>
        <end position="395"/>
    </location>
</feature>
<dbReference type="GO" id="GO:0000398">
    <property type="term" value="P:mRNA splicing, via spliceosome"/>
    <property type="evidence" value="ECO:0007669"/>
    <property type="project" value="TreeGrafter"/>
</dbReference>
<proteinExistence type="inferred from homology"/>
<evidence type="ECO:0000313" key="5">
    <source>
        <dbReference type="EMBL" id="CAB3370942.1"/>
    </source>
</evidence>
<protein>
    <recommendedName>
        <fullName evidence="7">CWF19-like protein 2</fullName>
    </recommendedName>
</protein>
<feature type="compositionally biased region" description="Basic and acidic residues" evidence="2">
    <location>
        <begin position="282"/>
        <end position="336"/>
    </location>
</feature>
<keyword evidence="6" id="KW-1185">Reference proteome</keyword>
<feature type="domain" description="Cwf19-like protein C-terminal" evidence="3">
    <location>
        <begin position="772"/>
        <end position="866"/>
    </location>
</feature>
<comment type="caution">
    <text evidence="5">The sequence shown here is derived from an EMBL/GenBank/DDBJ whole genome shotgun (WGS) entry which is preliminary data.</text>
</comment>
<feature type="compositionally biased region" description="Basic residues" evidence="2">
    <location>
        <begin position="548"/>
        <end position="557"/>
    </location>
</feature>
<feature type="region of interest" description="Disordered" evidence="2">
    <location>
        <begin position="530"/>
        <end position="563"/>
    </location>
</feature>
<name>A0A8S1CS58_9INSE</name>
<dbReference type="AlphaFoldDB" id="A0A8S1CS58"/>
<feature type="compositionally biased region" description="Basic residues" evidence="2">
    <location>
        <begin position="70"/>
        <end position="90"/>
    </location>
</feature>
<organism evidence="5 6">
    <name type="scientific">Cloeon dipterum</name>
    <dbReference type="NCBI Taxonomy" id="197152"/>
    <lineage>
        <taxon>Eukaryota</taxon>
        <taxon>Metazoa</taxon>
        <taxon>Ecdysozoa</taxon>
        <taxon>Arthropoda</taxon>
        <taxon>Hexapoda</taxon>
        <taxon>Insecta</taxon>
        <taxon>Pterygota</taxon>
        <taxon>Palaeoptera</taxon>
        <taxon>Ephemeroptera</taxon>
        <taxon>Pisciforma</taxon>
        <taxon>Baetidae</taxon>
        <taxon>Cloeon</taxon>
    </lineage>
</organism>
<feature type="region of interest" description="Disordered" evidence="2">
    <location>
        <begin position="251"/>
        <end position="467"/>
    </location>
</feature>
<dbReference type="EMBL" id="CADEPI010000057">
    <property type="protein sequence ID" value="CAB3370942.1"/>
    <property type="molecule type" value="Genomic_DNA"/>
</dbReference>
<dbReference type="GO" id="GO:0071014">
    <property type="term" value="C:post-mRNA release spliceosomal complex"/>
    <property type="evidence" value="ECO:0007669"/>
    <property type="project" value="TreeGrafter"/>
</dbReference>
<dbReference type="Gene3D" id="3.30.428.10">
    <property type="entry name" value="HIT-like"/>
    <property type="match status" value="1"/>
</dbReference>
<dbReference type="SUPFAM" id="SSF54197">
    <property type="entry name" value="HIT-like"/>
    <property type="match status" value="1"/>
</dbReference>
<dbReference type="Pfam" id="PF04677">
    <property type="entry name" value="CwfJ_C_1"/>
    <property type="match status" value="1"/>
</dbReference>
<dbReference type="InterPro" id="IPR006768">
    <property type="entry name" value="Cwf19-like_C_dom-1"/>
</dbReference>
<feature type="compositionally biased region" description="Basic and acidic residues" evidence="2">
    <location>
        <begin position="175"/>
        <end position="185"/>
    </location>
</feature>
<evidence type="ECO:0000259" key="3">
    <source>
        <dbReference type="Pfam" id="PF04676"/>
    </source>
</evidence>
<feature type="compositionally biased region" description="Basic and acidic residues" evidence="2">
    <location>
        <begin position="421"/>
        <end position="437"/>
    </location>
</feature>
<dbReference type="InterPro" id="IPR006767">
    <property type="entry name" value="Cwf19-like_C_dom-2"/>
</dbReference>
<reference evidence="5 6" key="1">
    <citation type="submission" date="2020-04" db="EMBL/GenBank/DDBJ databases">
        <authorList>
            <person name="Alioto T."/>
            <person name="Alioto T."/>
            <person name="Gomez Garrido J."/>
        </authorList>
    </citation>
    <scope>NUCLEOTIDE SEQUENCE [LARGE SCALE GENOMIC DNA]</scope>
</reference>
<dbReference type="Pfam" id="PF04676">
    <property type="entry name" value="CwfJ_C_2"/>
    <property type="match status" value="1"/>
</dbReference>
<feature type="compositionally biased region" description="Low complexity" evidence="2">
    <location>
        <begin position="438"/>
        <end position="451"/>
    </location>
</feature>
<evidence type="ECO:0000259" key="4">
    <source>
        <dbReference type="Pfam" id="PF04677"/>
    </source>
</evidence>
<feature type="compositionally biased region" description="Basic and acidic residues" evidence="2">
    <location>
        <begin position="251"/>
        <end position="261"/>
    </location>
</feature>
<evidence type="ECO:0000256" key="2">
    <source>
        <dbReference type="SAM" id="MobiDB-lite"/>
    </source>
</evidence>
<feature type="compositionally biased region" description="Basic and acidic residues" evidence="2">
    <location>
        <begin position="145"/>
        <end position="168"/>
    </location>
</feature>
<feature type="domain" description="Cwf19-like C-terminal" evidence="4">
    <location>
        <begin position="640"/>
        <end position="763"/>
    </location>
</feature>
<accession>A0A8S1CS58</accession>
<evidence type="ECO:0000313" key="6">
    <source>
        <dbReference type="Proteomes" id="UP000494165"/>
    </source>
</evidence>
<evidence type="ECO:0000256" key="1">
    <source>
        <dbReference type="ARBA" id="ARBA00006795"/>
    </source>
</evidence>
<dbReference type="PANTHER" id="PTHR12072">
    <property type="entry name" value="CWF19, CELL CYCLE CONTROL PROTEIN"/>
    <property type="match status" value="1"/>
</dbReference>
<dbReference type="Proteomes" id="UP000494165">
    <property type="component" value="Unassembled WGS sequence"/>
</dbReference>
<sequence length="880" mass="101704">MPITPVQFESSRDKHQAREDLREARERVLEKAKAQFDRRTAEEERARERGDDKWMLASVEARLREEPGKKSKKNKKDKKHKKKKKSKRKSSSSESESSSDSGDGWVEKGAKKEKKGKNPQENAGETSKATRDDWMMLPDLIPCTTRDEIRQSRKPKEEQEAEANRRNILDNPGQNERELNPHWKDGGSGLPQVEKSDELKLPSKTVGDQGTSWLRKALQRIYEQAEETGQSPEDIAAERWGSLEKLEDMIADAEGRKRSEVRASFSRYSRGGRGGNRPKFARPPDDFDDQKPGCSRERDHRDSGRSGYQKPRDDKDFRNCERSDSSKDKRSRERRSPDRRRRSPERSRERRDERKSPGRFQRPREDDYEGERRRRTDFEKAEKTDFKGKFQKPKEDDDSFSYSRSHKSASSSSTSSGWRKKREEPRLEARDMKEEKASSSNQRLSSPSSSSSEEEMPEPAPRLLTEKEMNEIGAKIVKAEILGNGGLAAKLKLQLEEARAAREEAKASGVNLSKLSENKEDVVILTRTDSKGFTRPVEEPKYQEPKGGRRRKQKVPTHNKQGERERYFATDDKYSLQDIYTREKLNTVEDSNNEFARMVTKGTKHAGKGEFDMDEVFEEKARMKESDAKTQARERDQAVKEHQRVNNALDHCQWCVDSKKMLKHLIVALGSKVYLCLPPYQSLTEGHCLLVPRSHATCGTMLDEDVWEEMQNFRKILTKMFLSKDEDVIFFENARNIRGFPHMVMECVPVDRDSGAMAPIYFKKAIQECEMEWATNVKLVNLAPKGLRRSIPKGLPYFAVNFGDDDGFGHVVEDENTFPPNFAQEIIGGMLDLDHQLWRKRRNENFEAQRRKVLAFAKDWAPYDFTRKRKREPSSSSDSD</sequence>
<dbReference type="InterPro" id="IPR040194">
    <property type="entry name" value="Cwf19-like"/>
</dbReference>
<feature type="region of interest" description="Disordered" evidence="2">
    <location>
        <begin position="1"/>
        <end position="212"/>
    </location>
</feature>
<feature type="compositionally biased region" description="Low complexity" evidence="2">
    <location>
        <begin position="400"/>
        <end position="416"/>
    </location>
</feature>
<comment type="similarity">
    <text evidence="1">Belongs to the CWF19 family.</text>
</comment>
<dbReference type="InterPro" id="IPR036265">
    <property type="entry name" value="HIT-like_sf"/>
</dbReference>
<feature type="compositionally biased region" description="Low complexity" evidence="2">
    <location>
        <begin position="92"/>
        <end position="101"/>
    </location>
</feature>
<gene>
    <name evidence="5" type="ORF">CLODIP_2_CD08345</name>
</gene>
<dbReference type="OrthoDB" id="2113965at2759"/>
<dbReference type="PANTHER" id="PTHR12072:SF5">
    <property type="entry name" value="CWF19-LIKE PROTEIN 2"/>
    <property type="match status" value="1"/>
</dbReference>
<feature type="compositionally biased region" description="Basic and acidic residues" evidence="2">
    <location>
        <begin position="530"/>
        <end position="547"/>
    </location>
</feature>
<evidence type="ECO:0008006" key="7">
    <source>
        <dbReference type="Google" id="ProtNLM"/>
    </source>
</evidence>